<feature type="repeat" description="ANK" evidence="2">
    <location>
        <begin position="35"/>
        <end position="67"/>
    </location>
</feature>
<dbReference type="SMART" id="SM00248">
    <property type="entry name" value="ANK"/>
    <property type="match status" value="3"/>
</dbReference>
<feature type="region of interest" description="Disordered" evidence="3">
    <location>
        <begin position="837"/>
        <end position="888"/>
    </location>
</feature>
<dbReference type="GO" id="GO:0016567">
    <property type="term" value="P:protein ubiquitination"/>
    <property type="evidence" value="ECO:0007669"/>
    <property type="project" value="UniProtKB-UniPathway"/>
</dbReference>
<proteinExistence type="predicted"/>
<dbReference type="InterPro" id="IPR000719">
    <property type="entry name" value="Prot_kinase_dom"/>
</dbReference>
<dbReference type="PANTHER" id="PTHR45647">
    <property type="entry name" value="OS02G0152300 PROTEIN"/>
    <property type="match status" value="1"/>
</dbReference>
<dbReference type="SMART" id="SM00220">
    <property type="entry name" value="S_TKc"/>
    <property type="match status" value="1"/>
</dbReference>
<gene>
    <name evidence="6" type="ORF">HXX76_005288</name>
</gene>
<feature type="region of interest" description="Disordered" evidence="3">
    <location>
        <begin position="234"/>
        <end position="352"/>
    </location>
</feature>
<accession>A0A835T4Q7</accession>
<dbReference type="InterPro" id="IPR036770">
    <property type="entry name" value="Ankyrin_rpt-contain_sf"/>
</dbReference>
<dbReference type="SUPFAM" id="SSF57850">
    <property type="entry name" value="RING/U-box"/>
    <property type="match status" value="1"/>
</dbReference>
<dbReference type="UniPathway" id="UPA00143"/>
<dbReference type="InterPro" id="IPR002110">
    <property type="entry name" value="Ankyrin_rpt"/>
</dbReference>
<evidence type="ECO:0000256" key="3">
    <source>
        <dbReference type="SAM" id="MobiDB-lite"/>
    </source>
</evidence>
<dbReference type="Proteomes" id="UP000650467">
    <property type="component" value="Unassembled WGS sequence"/>
</dbReference>
<evidence type="ECO:0000313" key="6">
    <source>
        <dbReference type="EMBL" id="KAG2438743.1"/>
    </source>
</evidence>
<dbReference type="PROSITE" id="PS51698">
    <property type="entry name" value="U_BOX"/>
    <property type="match status" value="1"/>
</dbReference>
<dbReference type="Pfam" id="PF12796">
    <property type="entry name" value="Ank_2"/>
    <property type="match status" value="1"/>
</dbReference>
<protein>
    <recommendedName>
        <fullName evidence="8">Serine/threonine-protein kinase</fullName>
    </recommendedName>
</protein>
<dbReference type="Gene3D" id="1.25.40.20">
    <property type="entry name" value="Ankyrin repeat-containing domain"/>
    <property type="match status" value="1"/>
</dbReference>
<dbReference type="EMBL" id="JAEHOC010000009">
    <property type="protein sequence ID" value="KAG2438743.1"/>
    <property type="molecule type" value="Genomic_DNA"/>
</dbReference>
<dbReference type="Gene3D" id="1.10.510.10">
    <property type="entry name" value="Transferase(Phosphotransferase) domain 1"/>
    <property type="match status" value="1"/>
</dbReference>
<dbReference type="SMART" id="SM00504">
    <property type="entry name" value="Ubox"/>
    <property type="match status" value="1"/>
</dbReference>
<dbReference type="Pfam" id="PF00023">
    <property type="entry name" value="Ank"/>
    <property type="match status" value="1"/>
</dbReference>
<organism evidence="6 7">
    <name type="scientific">Chlamydomonas incerta</name>
    <dbReference type="NCBI Taxonomy" id="51695"/>
    <lineage>
        <taxon>Eukaryota</taxon>
        <taxon>Viridiplantae</taxon>
        <taxon>Chlorophyta</taxon>
        <taxon>core chlorophytes</taxon>
        <taxon>Chlorophyceae</taxon>
        <taxon>CS clade</taxon>
        <taxon>Chlamydomonadales</taxon>
        <taxon>Chlamydomonadaceae</taxon>
        <taxon>Chlamydomonas</taxon>
    </lineage>
</organism>
<dbReference type="InterPro" id="IPR011009">
    <property type="entry name" value="Kinase-like_dom_sf"/>
</dbReference>
<dbReference type="Pfam" id="PF00069">
    <property type="entry name" value="Pkinase"/>
    <property type="match status" value="1"/>
</dbReference>
<feature type="compositionally biased region" description="Low complexity" evidence="3">
    <location>
        <begin position="847"/>
        <end position="856"/>
    </location>
</feature>
<feature type="compositionally biased region" description="Pro residues" evidence="3">
    <location>
        <begin position="245"/>
        <end position="255"/>
    </location>
</feature>
<dbReference type="GO" id="GO:0005524">
    <property type="term" value="F:ATP binding"/>
    <property type="evidence" value="ECO:0007669"/>
    <property type="project" value="InterPro"/>
</dbReference>
<evidence type="ECO:0000256" key="1">
    <source>
        <dbReference type="ARBA" id="ARBA00022786"/>
    </source>
</evidence>
<feature type="repeat" description="ANK" evidence="2">
    <location>
        <begin position="68"/>
        <end position="100"/>
    </location>
</feature>
<feature type="compositionally biased region" description="Pro residues" evidence="3">
    <location>
        <begin position="869"/>
        <end position="880"/>
    </location>
</feature>
<dbReference type="AlphaFoldDB" id="A0A835T4Q7"/>
<dbReference type="PROSITE" id="PS50088">
    <property type="entry name" value="ANK_REPEAT"/>
    <property type="match status" value="2"/>
</dbReference>
<keyword evidence="7" id="KW-1185">Reference proteome</keyword>
<feature type="region of interest" description="Disordered" evidence="3">
    <location>
        <begin position="119"/>
        <end position="175"/>
    </location>
</feature>
<evidence type="ECO:0000259" key="4">
    <source>
        <dbReference type="PROSITE" id="PS50011"/>
    </source>
</evidence>
<dbReference type="CDD" id="cd16655">
    <property type="entry name" value="RING-Ubox_WDSUB1-like"/>
    <property type="match status" value="1"/>
</dbReference>
<dbReference type="InterPro" id="IPR051348">
    <property type="entry name" value="U-box_ubiquitin_ligases"/>
</dbReference>
<name>A0A835T4Q7_CHLIN</name>
<feature type="domain" description="Protein kinase" evidence="4">
    <location>
        <begin position="456"/>
        <end position="745"/>
    </location>
</feature>
<evidence type="ECO:0000259" key="5">
    <source>
        <dbReference type="PROSITE" id="PS51698"/>
    </source>
</evidence>
<dbReference type="Gene3D" id="3.30.40.10">
    <property type="entry name" value="Zinc/RING finger domain, C3HC4 (zinc finger)"/>
    <property type="match status" value="1"/>
</dbReference>
<comment type="caution">
    <text evidence="6">The sequence shown here is derived from an EMBL/GenBank/DDBJ whole genome shotgun (WGS) entry which is preliminary data.</text>
</comment>
<dbReference type="OrthoDB" id="535797at2759"/>
<dbReference type="PANTHER" id="PTHR45647:SF139">
    <property type="entry name" value="OS02G0152300 PROTEIN"/>
    <property type="match status" value="1"/>
</dbReference>
<feature type="compositionally biased region" description="Low complexity" evidence="3">
    <location>
        <begin position="287"/>
        <end position="297"/>
    </location>
</feature>
<dbReference type="SUPFAM" id="SSF48403">
    <property type="entry name" value="Ankyrin repeat"/>
    <property type="match status" value="1"/>
</dbReference>
<evidence type="ECO:0000256" key="2">
    <source>
        <dbReference type="PROSITE-ProRule" id="PRU00023"/>
    </source>
</evidence>
<dbReference type="Gene3D" id="3.30.200.20">
    <property type="entry name" value="Phosphorylase Kinase, domain 1"/>
    <property type="match status" value="1"/>
</dbReference>
<dbReference type="Pfam" id="PF04564">
    <property type="entry name" value="U-box"/>
    <property type="match status" value="1"/>
</dbReference>
<keyword evidence="1" id="KW-0833">Ubl conjugation pathway</keyword>
<reference evidence="6" key="1">
    <citation type="journal article" date="2020" name="bioRxiv">
        <title>Comparative genomics of Chlamydomonas.</title>
        <authorList>
            <person name="Craig R.J."/>
            <person name="Hasan A.R."/>
            <person name="Ness R.W."/>
            <person name="Keightley P.D."/>
        </authorList>
    </citation>
    <scope>NUCLEOTIDE SEQUENCE</scope>
    <source>
        <strain evidence="6">SAG 7.73</strain>
    </source>
</reference>
<feature type="compositionally biased region" description="Low complexity" evidence="3">
    <location>
        <begin position="392"/>
        <end position="403"/>
    </location>
</feature>
<feature type="region of interest" description="Disordered" evidence="3">
    <location>
        <begin position="379"/>
        <end position="431"/>
    </location>
</feature>
<feature type="domain" description="U-box" evidence="5">
    <location>
        <begin position="771"/>
        <end position="844"/>
    </location>
</feature>
<sequence>MGNSLHKACSEKDLTRVRILVQQNPGHINQQEKEMGWTPLHIAAFKGSDPIVRELLARGARHDITDKEGRTALHLAALNGFSAVVTDLMRRGASAAARDKNGKVPYDYAVQKHPAVAALLGGPPPPQPAAPAAAGDWGGTASPTAAGGAPPPAPQPQASGRLASGPGGSQHDMFAGAHAPAAQPGLAPTYAVSPTAAATGAPSYGYAYGAGAYGSAPPLPTAAVAAAYAYPPRPPPHQAPGAAAAPPPQPQPQVQPQPYYQYPSAAASGSAGGASAAASHPPPTQPTAPSVPAASAHGGPPLHGREGSSSHIAPPPAPAADLDWGPPAPSDWGDEPDTAAAPPPPRRPGFNPIMSARFQLEKLLGAGLAQLGIHSGGGAGNGQWGQGGGSAHGSASASQPLHQGHPHPHHAGPSPLGPLGGGGGVLSTGSTASASSISMAGRTYSYEDLRAATGGFSPINKLGEGGYGPVYRGTLDGIPVAVKVMDCSEGAMQGRNEFEAEVRILSGLHHPHVVLLIGSCPDKGILVYELMPNGSLETHLFGWEGGRSAGAGGARGPVPLGWRHRVRIAAEVASALLFLHSAPTPIVHMDLKPANILLDEHLTAKLGDVGLARLAPTLGAPSGPAAAAAAAAGGVKSTIKDSRLVGTFEYMDPEYMRTGEYSAKSDVYALGMVLLQLLTGREGAQVVSVVESARRQPLGFGPCIDPRAGDWPAAEAMAFADLALRCVEYRRQDRPDLRTVLLPTLIQLKQRTQLYEQQQQPAASSPSQADAVPPMFLCPITQDVMEDPVVAADGYTYERLAITEWVSRSPTSPLTNMRLDHTQVVPNLTLRSAIKEWREQQQHPRRSGPGAVVGPVVGPGAGGADGAPSAPPMPSAPPVPARADAGGW</sequence>
<dbReference type="PROSITE" id="PS00108">
    <property type="entry name" value="PROTEIN_KINASE_ST"/>
    <property type="match status" value="1"/>
</dbReference>
<dbReference type="InterPro" id="IPR008271">
    <property type="entry name" value="Ser/Thr_kinase_AS"/>
</dbReference>
<evidence type="ECO:0000313" key="7">
    <source>
        <dbReference type="Proteomes" id="UP000650467"/>
    </source>
</evidence>
<dbReference type="PROSITE" id="PS50011">
    <property type="entry name" value="PROTEIN_KINASE_DOM"/>
    <property type="match status" value="1"/>
</dbReference>
<feature type="compositionally biased region" description="Gly residues" evidence="3">
    <location>
        <begin position="379"/>
        <end position="391"/>
    </location>
</feature>
<dbReference type="InterPro" id="IPR013083">
    <property type="entry name" value="Znf_RING/FYVE/PHD"/>
</dbReference>
<feature type="compositionally biased region" description="Low complexity" evidence="3">
    <location>
        <begin position="130"/>
        <end position="148"/>
    </location>
</feature>
<evidence type="ECO:0008006" key="8">
    <source>
        <dbReference type="Google" id="ProtNLM"/>
    </source>
</evidence>
<dbReference type="GO" id="GO:0004672">
    <property type="term" value="F:protein kinase activity"/>
    <property type="evidence" value="ECO:0007669"/>
    <property type="project" value="InterPro"/>
</dbReference>
<dbReference type="InterPro" id="IPR003613">
    <property type="entry name" value="Ubox_domain"/>
</dbReference>
<dbReference type="GO" id="GO:0004842">
    <property type="term" value="F:ubiquitin-protein transferase activity"/>
    <property type="evidence" value="ECO:0007669"/>
    <property type="project" value="InterPro"/>
</dbReference>
<dbReference type="SUPFAM" id="SSF56112">
    <property type="entry name" value="Protein kinase-like (PK-like)"/>
    <property type="match status" value="1"/>
</dbReference>
<dbReference type="PROSITE" id="PS50297">
    <property type="entry name" value="ANK_REP_REGION"/>
    <property type="match status" value="2"/>
</dbReference>
<feature type="compositionally biased region" description="Low complexity" evidence="3">
    <location>
        <begin position="256"/>
        <end position="279"/>
    </location>
</feature>
<keyword evidence="2" id="KW-0040">ANK repeat</keyword>